<proteinExistence type="predicted"/>
<keyword evidence="3" id="KW-1185">Reference proteome</keyword>
<dbReference type="Gene3D" id="3.15.10.30">
    <property type="entry name" value="Haemolymph juvenile hormone binding protein"/>
    <property type="match status" value="1"/>
</dbReference>
<dbReference type="PANTHER" id="PTHR11008:SF41">
    <property type="entry name" value="RE70318P"/>
    <property type="match status" value="1"/>
</dbReference>
<evidence type="ECO:0000313" key="3">
    <source>
        <dbReference type="Proteomes" id="UP000440578"/>
    </source>
</evidence>
<organism evidence="2 3">
    <name type="scientific">Amphibalanus amphitrite</name>
    <name type="common">Striped barnacle</name>
    <name type="synonym">Balanus amphitrite</name>
    <dbReference type="NCBI Taxonomy" id="1232801"/>
    <lineage>
        <taxon>Eukaryota</taxon>
        <taxon>Metazoa</taxon>
        <taxon>Ecdysozoa</taxon>
        <taxon>Arthropoda</taxon>
        <taxon>Crustacea</taxon>
        <taxon>Multicrustacea</taxon>
        <taxon>Cirripedia</taxon>
        <taxon>Thoracica</taxon>
        <taxon>Thoracicalcarea</taxon>
        <taxon>Balanomorpha</taxon>
        <taxon>Balanoidea</taxon>
        <taxon>Balanidae</taxon>
        <taxon>Amphibalaninae</taxon>
        <taxon>Amphibalanus</taxon>
    </lineage>
</organism>
<reference evidence="2 3" key="1">
    <citation type="submission" date="2019-07" db="EMBL/GenBank/DDBJ databases">
        <title>Draft genome assembly of a fouling barnacle, Amphibalanus amphitrite (Darwin, 1854): The first reference genome for Thecostraca.</title>
        <authorList>
            <person name="Kim W."/>
        </authorList>
    </citation>
    <scope>NUCLEOTIDE SEQUENCE [LARGE SCALE GENOMIC DNA]</scope>
    <source>
        <strain evidence="2">SNU_AA5</strain>
        <tissue evidence="2">Soma without cirri and trophi</tissue>
    </source>
</reference>
<dbReference type="PANTHER" id="PTHR11008">
    <property type="entry name" value="PROTEIN TAKEOUT-LIKE PROTEIN"/>
    <property type="match status" value="1"/>
</dbReference>
<gene>
    <name evidence="2" type="ORF">FJT64_013647</name>
</gene>
<feature type="signal peptide" evidence="1">
    <location>
        <begin position="1"/>
        <end position="17"/>
    </location>
</feature>
<evidence type="ECO:0000256" key="1">
    <source>
        <dbReference type="SAM" id="SignalP"/>
    </source>
</evidence>
<evidence type="ECO:0008006" key="4">
    <source>
        <dbReference type="Google" id="ProtNLM"/>
    </source>
</evidence>
<dbReference type="InterPro" id="IPR038606">
    <property type="entry name" value="To_sf"/>
</dbReference>
<dbReference type="PROSITE" id="PS51257">
    <property type="entry name" value="PROKAR_LIPOPROTEIN"/>
    <property type="match status" value="1"/>
</dbReference>
<dbReference type="EMBL" id="VIIS01002154">
    <property type="protein sequence ID" value="KAF0287961.1"/>
    <property type="molecule type" value="Genomic_DNA"/>
</dbReference>
<dbReference type="Proteomes" id="UP000440578">
    <property type="component" value="Unassembled WGS sequence"/>
</dbReference>
<accession>A0A6A4VEF2</accession>
<protein>
    <recommendedName>
        <fullName evidence="4">Protein takeout</fullName>
    </recommendedName>
</protein>
<evidence type="ECO:0000313" key="2">
    <source>
        <dbReference type="EMBL" id="KAF0287961.1"/>
    </source>
</evidence>
<keyword evidence="1" id="KW-0732">Signal</keyword>
<sequence length="258" mass="28329">MTRFIWWLLLTVLSCSATSKPRGPPAGCDLSSPTSLSACVRNIIEASRPALKSKYDPIHIKSHSGGNKDLKWSVKDVYINGLSEFTIGKLDVRLKGTKIAVDMGVSWPKVVGKAKARVHKCMKIFFHRQCFDAHGDATVKLIQPSVRLSTALALSLAAGKPKLSPSKTDIKVSLPGIHIDPKFDGAVGRILGMVKQPLDRFANKFAKKFWAQNKAKIEKLMEARFNELVVDLSQKLPSLLTGLSKGNLDLPDIKLFGK</sequence>
<feature type="chain" id="PRO_5025442055" description="Protein takeout" evidence="1">
    <location>
        <begin position="18"/>
        <end position="258"/>
    </location>
</feature>
<dbReference type="Pfam" id="PF06585">
    <property type="entry name" value="JHBP"/>
    <property type="match status" value="1"/>
</dbReference>
<comment type="caution">
    <text evidence="2">The sequence shown here is derived from an EMBL/GenBank/DDBJ whole genome shotgun (WGS) entry which is preliminary data.</text>
</comment>
<dbReference type="InterPro" id="IPR010562">
    <property type="entry name" value="Haemolymph_juvenile_hormone-bd"/>
</dbReference>
<name>A0A6A4VEF2_AMPAM</name>
<dbReference type="AlphaFoldDB" id="A0A6A4VEF2"/>